<evidence type="ECO:0000313" key="7">
    <source>
        <dbReference type="EMBL" id="OGH87550.1"/>
    </source>
</evidence>
<gene>
    <name evidence="7" type="ORF">A3J93_03430</name>
</gene>
<dbReference type="GO" id="GO:0019646">
    <property type="term" value="P:aerobic electron transport chain"/>
    <property type="evidence" value="ECO:0007669"/>
    <property type="project" value="TreeGrafter"/>
</dbReference>
<comment type="caution">
    <text evidence="7">The sequence shown here is derived from an EMBL/GenBank/DDBJ whole genome shotgun (WGS) entry which is preliminary data.</text>
</comment>
<evidence type="ECO:0000256" key="1">
    <source>
        <dbReference type="ARBA" id="ARBA00001974"/>
    </source>
</evidence>
<dbReference type="GO" id="GO:0003955">
    <property type="term" value="F:NAD(P)H dehydrogenase (quinone) activity"/>
    <property type="evidence" value="ECO:0007669"/>
    <property type="project" value="TreeGrafter"/>
</dbReference>
<dbReference type="STRING" id="1798704.A3J93_03430"/>
<keyword evidence="4" id="KW-0274">FAD</keyword>
<reference evidence="7 8" key="1">
    <citation type="journal article" date="2016" name="Nat. Commun.">
        <title>Thousands of microbial genomes shed light on interconnected biogeochemical processes in an aquifer system.</title>
        <authorList>
            <person name="Anantharaman K."/>
            <person name="Brown C.T."/>
            <person name="Hug L.A."/>
            <person name="Sharon I."/>
            <person name="Castelle C.J."/>
            <person name="Probst A.J."/>
            <person name="Thomas B.C."/>
            <person name="Singh A."/>
            <person name="Wilkins M.J."/>
            <person name="Karaoz U."/>
            <person name="Brodie E.L."/>
            <person name="Williams K.H."/>
            <person name="Hubbard S.S."/>
            <person name="Banfield J.F."/>
        </authorList>
    </citation>
    <scope>NUCLEOTIDE SEQUENCE [LARGE SCALE GENOMIC DNA]</scope>
</reference>
<evidence type="ECO:0000256" key="3">
    <source>
        <dbReference type="ARBA" id="ARBA00022630"/>
    </source>
</evidence>
<accession>A0A1F6NUQ9</accession>
<comment type="similarity">
    <text evidence="2">Belongs to the NADH dehydrogenase family.</text>
</comment>
<protein>
    <recommendedName>
        <fullName evidence="6">FAD/NAD(P)-binding domain-containing protein</fullName>
    </recommendedName>
</protein>
<dbReference type="InterPro" id="IPR036188">
    <property type="entry name" value="FAD/NAD-bd_sf"/>
</dbReference>
<dbReference type="SUPFAM" id="SSF51905">
    <property type="entry name" value="FAD/NAD(P)-binding domain"/>
    <property type="match status" value="1"/>
</dbReference>
<keyword evidence="5" id="KW-0560">Oxidoreductase</keyword>
<feature type="domain" description="FAD/NAD(P)-binding" evidence="6">
    <location>
        <begin position="2"/>
        <end position="289"/>
    </location>
</feature>
<keyword evidence="3" id="KW-0285">Flavoprotein</keyword>
<dbReference type="InterPro" id="IPR051169">
    <property type="entry name" value="NADH-Q_oxidoreductase"/>
</dbReference>
<evidence type="ECO:0000256" key="4">
    <source>
        <dbReference type="ARBA" id="ARBA00022827"/>
    </source>
</evidence>
<dbReference type="InterPro" id="IPR023753">
    <property type="entry name" value="FAD/NAD-binding_dom"/>
</dbReference>
<sequence length="363" mass="39307">MKKVIITGGGFAGITAGLKLLKNNFSVTMFNPRAVFEFSPLLPDALIKDKPMLAEFSFAPLLGYKNFQLLTEKVVGVDATTKIVRGEKSTAEYDYLLIATGMDGKMAIEGNEQNSILFKSVADVVKISDYLKTKIKVGGTIAVNIIGAGATGVETALALATYLKARTEKWQINLFHNLPLPINNNPAWLATLLVKIFKTHNINFIPNQTITRLCPEGVVCGTNLHNSELNILTAGGRANVKFCAPEFLDERGQIKVNEFLQTIDENIFAAGDVSNSPNLKTAQAAEYEGNLVAKNILAHAVQHTLSPNKFKMQGFLMMTGAGTAAGMAGPFRLNGRLGGLLRLLAYLKSLPGIKNRLKLLQGN</sequence>
<dbReference type="Pfam" id="PF07992">
    <property type="entry name" value="Pyr_redox_2"/>
    <property type="match status" value="1"/>
</dbReference>
<dbReference type="PANTHER" id="PTHR42913">
    <property type="entry name" value="APOPTOSIS-INDUCING FACTOR 1"/>
    <property type="match status" value="1"/>
</dbReference>
<name>A0A1F6NUQ9_9BACT</name>
<dbReference type="Gene3D" id="3.50.50.100">
    <property type="match status" value="1"/>
</dbReference>
<dbReference type="Proteomes" id="UP000177907">
    <property type="component" value="Unassembled WGS sequence"/>
</dbReference>
<dbReference type="EMBL" id="MFQZ01000010">
    <property type="protein sequence ID" value="OGH87550.1"/>
    <property type="molecule type" value="Genomic_DNA"/>
</dbReference>
<comment type="cofactor">
    <cofactor evidence="1">
        <name>FAD</name>
        <dbReference type="ChEBI" id="CHEBI:57692"/>
    </cofactor>
</comment>
<evidence type="ECO:0000256" key="2">
    <source>
        <dbReference type="ARBA" id="ARBA00005272"/>
    </source>
</evidence>
<dbReference type="PRINTS" id="PR00469">
    <property type="entry name" value="PNDRDTASEII"/>
</dbReference>
<evidence type="ECO:0000256" key="5">
    <source>
        <dbReference type="ARBA" id="ARBA00023002"/>
    </source>
</evidence>
<dbReference type="PRINTS" id="PR00368">
    <property type="entry name" value="FADPNR"/>
</dbReference>
<proteinExistence type="inferred from homology"/>
<dbReference type="PANTHER" id="PTHR42913:SF3">
    <property type="entry name" value="64 KDA MITOCHONDRIAL NADH DEHYDROGENASE (EUROFUNG)"/>
    <property type="match status" value="1"/>
</dbReference>
<evidence type="ECO:0000259" key="6">
    <source>
        <dbReference type="Pfam" id="PF07992"/>
    </source>
</evidence>
<evidence type="ECO:0000313" key="8">
    <source>
        <dbReference type="Proteomes" id="UP000177907"/>
    </source>
</evidence>
<dbReference type="AlphaFoldDB" id="A0A1F6NUQ9"/>
<organism evidence="7 8">
    <name type="scientific">Candidatus Magasanikbacteria bacterium RIFOXYC2_FULL_42_28</name>
    <dbReference type="NCBI Taxonomy" id="1798704"/>
    <lineage>
        <taxon>Bacteria</taxon>
        <taxon>Candidatus Magasanikiibacteriota</taxon>
    </lineage>
</organism>